<evidence type="ECO:0000256" key="5">
    <source>
        <dbReference type="ARBA" id="ARBA00022723"/>
    </source>
</evidence>
<dbReference type="GO" id="GO:0071897">
    <property type="term" value="P:DNA biosynthetic process"/>
    <property type="evidence" value="ECO:0007669"/>
    <property type="project" value="UniProtKB-KW"/>
</dbReference>
<gene>
    <name evidence="15" type="ORF">MERR_LOCUS10714</name>
</gene>
<evidence type="ECO:0000256" key="10">
    <source>
        <dbReference type="ARBA" id="ARBA00025704"/>
    </source>
</evidence>
<dbReference type="Gene3D" id="3.40.50.300">
    <property type="entry name" value="P-loop containing nucleotide triphosphate hydrolases"/>
    <property type="match status" value="1"/>
</dbReference>
<evidence type="ECO:0000313" key="16">
    <source>
        <dbReference type="Proteomes" id="UP000467841"/>
    </source>
</evidence>
<dbReference type="InterPro" id="IPR027417">
    <property type="entry name" value="P-loop_NTPase"/>
</dbReference>
<name>A0A6D2I6Y4_9BRAS</name>
<keyword evidence="16" id="KW-1185">Reference proteome</keyword>
<dbReference type="PROSITE" id="PS00603">
    <property type="entry name" value="TK_CELLULAR_TYPE"/>
    <property type="match status" value="1"/>
</dbReference>
<keyword evidence="5" id="KW-0479">Metal-binding</keyword>
<keyword evidence="6 13" id="KW-0547">Nucleotide-binding</keyword>
<dbReference type="Gene3D" id="3.30.60.20">
    <property type="match status" value="1"/>
</dbReference>
<dbReference type="OrthoDB" id="439028at2759"/>
<evidence type="ECO:0000256" key="7">
    <source>
        <dbReference type="ARBA" id="ARBA00022777"/>
    </source>
</evidence>
<dbReference type="GO" id="GO:0005524">
    <property type="term" value="F:ATP binding"/>
    <property type="evidence" value="ECO:0007669"/>
    <property type="project" value="UniProtKB-KW"/>
</dbReference>
<keyword evidence="4 13" id="KW-0808">Transferase</keyword>
<keyword evidence="3 13" id="KW-0237">DNA synthesis</keyword>
<dbReference type="GO" id="GO:0042802">
    <property type="term" value="F:identical protein binding"/>
    <property type="evidence" value="ECO:0007669"/>
    <property type="project" value="UniProtKB-ARBA"/>
</dbReference>
<dbReference type="SUPFAM" id="SSF57716">
    <property type="entry name" value="Glucocorticoid receptor-like (DNA-binding domain)"/>
    <property type="match status" value="1"/>
</dbReference>
<dbReference type="Proteomes" id="UP000467841">
    <property type="component" value="Unassembled WGS sequence"/>
</dbReference>
<dbReference type="SUPFAM" id="SSF52540">
    <property type="entry name" value="P-loop containing nucleoside triphosphate hydrolases"/>
    <property type="match status" value="1"/>
</dbReference>
<dbReference type="EC" id="2.7.1.21" evidence="2 13"/>
<dbReference type="InterPro" id="IPR001267">
    <property type="entry name" value="Thymidine_kinase"/>
</dbReference>
<keyword evidence="7 13" id="KW-0418">Kinase</keyword>
<comment type="pathway">
    <text evidence="12">Pyrimidine metabolism.</text>
</comment>
<evidence type="ECO:0000256" key="9">
    <source>
        <dbReference type="ARBA" id="ARBA00022840"/>
    </source>
</evidence>
<evidence type="ECO:0000256" key="3">
    <source>
        <dbReference type="ARBA" id="ARBA00022634"/>
    </source>
</evidence>
<dbReference type="GO" id="GO:0046104">
    <property type="term" value="P:thymidine metabolic process"/>
    <property type="evidence" value="ECO:0007669"/>
    <property type="project" value="TreeGrafter"/>
</dbReference>
<organism evidence="15 16">
    <name type="scientific">Microthlaspi erraticum</name>
    <dbReference type="NCBI Taxonomy" id="1685480"/>
    <lineage>
        <taxon>Eukaryota</taxon>
        <taxon>Viridiplantae</taxon>
        <taxon>Streptophyta</taxon>
        <taxon>Embryophyta</taxon>
        <taxon>Tracheophyta</taxon>
        <taxon>Spermatophyta</taxon>
        <taxon>Magnoliopsida</taxon>
        <taxon>eudicotyledons</taxon>
        <taxon>Gunneridae</taxon>
        <taxon>Pentapetalae</taxon>
        <taxon>rosids</taxon>
        <taxon>malvids</taxon>
        <taxon>Brassicales</taxon>
        <taxon>Brassicaceae</taxon>
        <taxon>Coluteocarpeae</taxon>
        <taxon>Microthlaspi</taxon>
    </lineage>
</organism>
<evidence type="ECO:0000256" key="6">
    <source>
        <dbReference type="ARBA" id="ARBA00022741"/>
    </source>
</evidence>
<comment type="similarity">
    <text evidence="1 14">Belongs to the thymidine kinase family.</text>
</comment>
<comment type="pathway">
    <text evidence="10">Purine metabolism.</text>
</comment>
<evidence type="ECO:0000256" key="12">
    <source>
        <dbReference type="ARBA" id="ARBA00060693"/>
    </source>
</evidence>
<evidence type="ECO:0000256" key="4">
    <source>
        <dbReference type="ARBA" id="ARBA00022679"/>
    </source>
</evidence>
<dbReference type="PANTHER" id="PTHR11441:SF0">
    <property type="entry name" value="THYMIDINE KINASE, CYTOSOLIC"/>
    <property type="match status" value="1"/>
</dbReference>
<evidence type="ECO:0000256" key="8">
    <source>
        <dbReference type="ARBA" id="ARBA00022833"/>
    </source>
</evidence>
<comment type="catalytic activity">
    <reaction evidence="11 13">
        <text>thymidine + ATP = dTMP + ADP + H(+)</text>
        <dbReference type="Rhea" id="RHEA:19129"/>
        <dbReference type="ChEBI" id="CHEBI:15378"/>
        <dbReference type="ChEBI" id="CHEBI:17748"/>
        <dbReference type="ChEBI" id="CHEBI:30616"/>
        <dbReference type="ChEBI" id="CHEBI:63528"/>
        <dbReference type="ChEBI" id="CHEBI:456216"/>
        <dbReference type="EC" id="2.7.1.21"/>
    </reaction>
</comment>
<evidence type="ECO:0000256" key="1">
    <source>
        <dbReference type="ARBA" id="ARBA00007587"/>
    </source>
</evidence>
<dbReference type="Pfam" id="PF00265">
    <property type="entry name" value="TK"/>
    <property type="match status" value="1"/>
</dbReference>
<evidence type="ECO:0000256" key="2">
    <source>
        <dbReference type="ARBA" id="ARBA00012118"/>
    </source>
</evidence>
<dbReference type="EMBL" id="CACVBM020000777">
    <property type="protein sequence ID" value="CAA7023479.1"/>
    <property type="molecule type" value="Genomic_DNA"/>
</dbReference>
<evidence type="ECO:0000313" key="15">
    <source>
        <dbReference type="EMBL" id="CAA7023479.1"/>
    </source>
</evidence>
<keyword evidence="9 13" id="KW-0067">ATP-binding</keyword>
<dbReference type="GO" id="GO:0004797">
    <property type="term" value="F:thymidine kinase activity"/>
    <property type="evidence" value="ECO:0007669"/>
    <property type="project" value="UniProtKB-EC"/>
</dbReference>
<dbReference type="GO" id="GO:0046872">
    <property type="term" value="F:metal ion binding"/>
    <property type="evidence" value="ECO:0007669"/>
    <property type="project" value="UniProtKB-KW"/>
</dbReference>
<dbReference type="GO" id="GO:0006950">
    <property type="term" value="P:response to stress"/>
    <property type="evidence" value="ECO:0007669"/>
    <property type="project" value="UniProtKB-ARBA"/>
</dbReference>
<comment type="caution">
    <text evidence="15">The sequence shown here is derived from an EMBL/GenBank/DDBJ whole genome shotgun (WGS) entry which is preliminary data.</text>
</comment>
<evidence type="ECO:0000256" key="13">
    <source>
        <dbReference type="RuleBase" id="RU000544"/>
    </source>
</evidence>
<dbReference type="InterPro" id="IPR020633">
    <property type="entry name" value="Thymidine_kinase_CS"/>
</dbReference>
<dbReference type="FunFam" id="3.30.60.20:FF:000051">
    <property type="entry name" value="Thymidine kinase"/>
    <property type="match status" value="1"/>
</dbReference>
<dbReference type="FunFam" id="3.40.50.300:FF:000948">
    <property type="entry name" value="Thymidine kinase"/>
    <property type="match status" value="1"/>
</dbReference>
<evidence type="ECO:0000256" key="14">
    <source>
        <dbReference type="RuleBase" id="RU004165"/>
    </source>
</evidence>
<dbReference type="PANTHER" id="PTHR11441">
    <property type="entry name" value="THYMIDINE KINASE"/>
    <property type="match status" value="1"/>
</dbReference>
<sequence length="281" mass="31008">MFAASMRTLISPSLAPFSLHLPKPALFSTVLRASHYSLTNLRFPVNRFPIGSPPSAVSSRDLQTEAASHSLSSSFSSPGEIHVVVGPMFSGKTTTLLRRMLAERETGKKIAVIKSDKDTRYCVESIVSHDGEKFPCWALPDLSSFKERFGLDAYKNQLDVIGIDEAQFFGDLYEFCREAADKEGKTVIVAGLDGDYLRRRFGSVLDIIPIADTVTKLTSRCEVCGKRASFTLRKTDERETEIIGGAEVYMPVCRSHYVSGQGVLETARAVLDSSRKTQRAI</sequence>
<proteinExistence type="inferred from homology"/>
<reference evidence="15" key="1">
    <citation type="submission" date="2020-01" db="EMBL/GenBank/DDBJ databases">
        <authorList>
            <person name="Mishra B."/>
        </authorList>
    </citation>
    <scope>NUCLEOTIDE SEQUENCE [LARGE SCALE GENOMIC DNA]</scope>
</reference>
<evidence type="ECO:0000256" key="11">
    <source>
        <dbReference type="ARBA" id="ARBA00048254"/>
    </source>
</evidence>
<keyword evidence="8" id="KW-0862">Zinc</keyword>
<accession>A0A6D2I6Y4</accession>
<protein>
    <recommendedName>
        <fullName evidence="2 13">Thymidine kinase</fullName>
        <ecNumber evidence="2 13">2.7.1.21</ecNumber>
    </recommendedName>
</protein>
<dbReference type="AlphaFoldDB" id="A0A6D2I6Y4"/>